<gene>
    <name evidence="1" type="ORF">Zmor_014978</name>
</gene>
<accession>A0AA38MHH7</accession>
<protein>
    <submittedName>
        <fullName evidence="1">Uncharacterized protein</fullName>
    </submittedName>
</protein>
<evidence type="ECO:0000313" key="1">
    <source>
        <dbReference type="EMBL" id="KAJ3655869.1"/>
    </source>
</evidence>
<organism evidence="1 2">
    <name type="scientific">Zophobas morio</name>
    <dbReference type="NCBI Taxonomy" id="2755281"/>
    <lineage>
        <taxon>Eukaryota</taxon>
        <taxon>Metazoa</taxon>
        <taxon>Ecdysozoa</taxon>
        <taxon>Arthropoda</taxon>
        <taxon>Hexapoda</taxon>
        <taxon>Insecta</taxon>
        <taxon>Pterygota</taxon>
        <taxon>Neoptera</taxon>
        <taxon>Endopterygota</taxon>
        <taxon>Coleoptera</taxon>
        <taxon>Polyphaga</taxon>
        <taxon>Cucujiformia</taxon>
        <taxon>Tenebrionidae</taxon>
        <taxon>Zophobas</taxon>
    </lineage>
</organism>
<dbReference type="EMBL" id="JALNTZ010000004">
    <property type="protein sequence ID" value="KAJ3655869.1"/>
    <property type="molecule type" value="Genomic_DNA"/>
</dbReference>
<proteinExistence type="predicted"/>
<keyword evidence="2" id="KW-1185">Reference proteome</keyword>
<sequence>MDGRLPEQMGFEGDLNENFAKFKQRFLIYLTANEWGTKPDNIKIAKLLHTIGSRGLEVYNTLKLSKEDAKKFDKTIKAFEKNCPPPKGIYIRYVRLACSFFTFNAKRPKNRSCAALGALRVDATTVRLFESGVNRTHSSCTSSRM</sequence>
<dbReference type="AlphaFoldDB" id="A0AA38MHH7"/>
<comment type="caution">
    <text evidence="1">The sequence shown here is derived from an EMBL/GenBank/DDBJ whole genome shotgun (WGS) entry which is preliminary data.</text>
</comment>
<name>A0AA38MHH7_9CUCU</name>
<reference evidence="1" key="1">
    <citation type="journal article" date="2023" name="G3 (Bethesda)">
        <title>Whole genome assemblies of Zophobas morio and Tenebrio molitor.</title>
        <authorList>
            <person name="Kaur S."/>
            <person name="Stinson S.A."/>
            <person name="diCenzo G.C."/>
        </authorList>
    </citation>
    <scope>NUCLEOTIDE SEQUENCE</scope>
    <source>
        <strain evidence="1">QUZm001</strain>
    </source>
</reference>
<evidence type="ECO:0000313" key="2">
    <source>
        <dbReference type="Proteomes" id="UP001168821"/>
    </source>
</evidence>
<dbReference type="Proteomes" id="UP001168821">
    <property type="component" value="Unassembled WGS sequence"/>
</dbReference>